<accession>Q2Y694</accession>
<dbReference type="KEGG" id="nmu:Nmul_A2438"/>
<feature type="domain" description="Glycosyl-hydrolase 114-associated" evidence="4">
    <location>
        <begin position="90"/>
        <end position="213"/>
    </location>
</feature>
<dbReference type="eggNOG" id="COG3868">
    <property type="taxonomic scope" value="Bacteria"/>
</dbReference>
<evidence type="ECO:0000256" key="2">
    <source>
        <dbReference type="SAM" id="Phobius"/>
    </source>
</evidence>
<evidence type="ECO:0000259" key="4">
    <source>
        <dbReference type="Pfam" id="PF14741"/>
    </source>
</evidence>
<keyword evidence="2" id="KW-0472">Membrane</keyword>
<dbReference type="STRING" id="323848.Nmul_A2438"/>
<organism evidence="5 7">
    <name type="scientific">Nitrosospira multiformis (strain ATCC 25196 / NCIMB 11849 / C 71)</name>
    <dbReference type="NCBI Taxonomy" id="323848"/>
    <lineage>
        <taxon>Bacteria</taxon>
        <taxon>Pseudomonadati</taxon>
        <taxon>Pseudomonadota</taxon>
        <taxon>Betaproteobacteria</taxon>
        <taxon>Nitrosomonadales</taxon>
        <taxon>Nitrosomonadaceae</taxon>
        <taxon>Nitrosospira</taxon>
    </lineage>
</organism>
<dbReference type="InterPro" id="IPR004352">
    <property type="entry name" value="GH114_TIM-barrel"/>
</dbReference>
<dbReference type="Pfam" id="PF14741">
    <property type="entry name" value="GH114_assoc"/>
    <property type="match status" value="1"/>
</dbReference>
<feature type="compositionally biased region" description="Polar residues" evidence="1">
    <location>
        <begin position="225"/>
        <end position="243"/>
    </location>
</feature>
<dbReference type="EMBL" id="FNVK01000014">
    <property type="protein sequence ID" value="SEF90629.1"/>
    <property type="molecule type" value="Genomic_DNA"/>
</dbReference>
<feature type="domain" description="Glycoside-hydrolase family GH114 TIM-barrel" evidence="3">
    <location>
        <begin position="258"/>
        <end position="477"/>
    </location>
</feature>
<evidence type="ECO:0000256" key="1">
    <source>
        <dbReference type="SAM" id="MobiDB-lite"/>
    </source>
</evidence>
<keyword evidence="2" id="KW-0812">Transmembrane</keyword>
<dbReference type="InterPro" id="IPR017853">
    <property type="entry name" value="GH"/>
</dbReference>
<dbReference type="Proteomes" id="UP000236751">
    <property type="component" value="Unassembled WGS sequence"/>
</dbReference>
<dbReference type="Gene3D" id="3.20.20.70">
    <property type="entry name" value="Aldolase class I"/>
    <property type="match status" value="1"/>
</dbReference>
<name>Q2Y694_NITMU</name>
<gene>
    <name evidence="5" type="ordered locus">Nmul_A2438</name>
    <name evidence="6" type="ORF">SAMN05216403_11435</name>
</gene>
<reference evidence="6 8" key="4">
    <citation type="submission" date="2016-10" db="EMBL/GenBank/DDBJ databases">
        <authorList>
            <person name="de Groot N.N."/>
        </authorList>
    </citation>
    <scope>NUCLEOTIDE SEQUENCE [LARGE SCALE GENOMIC DNA]</scope>
    <source>
        <strain evidence="6 8">Nl13</strain>
    </source>
</reference>
<evidence type="ECO:0000313" key="5">
    <source>
        <dbReference type="EMBL" id="ABB75727.1"/>
    </source>
</evidence>
<proteinExistence type="predicted"/>
<dbReference type="PANTHER" id="PTHR35273">
    <property type="entry name" value="ALPHA-1,4 POLYGALACTOSAMINIDASE, PUTATIVE (AFU_ORTHOLOGUE AFUA_3G07890)-RELATED"/>
    <property type="match status" value="1"/>
</dbReference>
<dbReference type="Proteomes" id="UP000002718">
    <property type="component" value="Chromosome"/>
</dbReference>
<dbReference type="EMBL" id="CP000103">
    <property type="protein sequence ID" value="ABB75727.1"/>
    <property type="molecule type" value="Genomic_DNA"/>
</dbReference>
<evidence type="ECO:0000313" key="7">
    <source>
        <dbReference type="Proteomes" id="UP000002718"/>
    </source>
</evidence>
<dbReference type="AlphaFoldDB" id="Q2Y694"/>
<sequence length="482" mass="53329">MSETATNTISNISLIKSLRQVKSVIKLLVGITLLSANISLIKSLRQVKSVIKLLVGITLLSANVSFAEFIFPSSLLNKRGSSTPQPLEVLAVKDQQSSDDNSDSYIEFATDQLGYVGIFRFNLPAKPDKTIQQLIFHANYRGREKSLQKWEFQLLNVKTGKWAHIADNGNVKDGFWSDILTTIIEPSQFINSRNQITLRYVTRNGGNNSQLDFIGLEVKSAVSDPSTDTLGSSNDAASSQPPTVVNDGNRWQPAPGSKWQIQYTGTINTSLGVDVYNLDLFDTSAAVISALRSTGKRVICYFSAGSHENWRPDAASFPIVVLGRNLDGWAGEKWLDIRKLDILIPIMRARMEQAAQKGCDGVDPDNVDGYSNNTGFVLSYNDQLTYNVALAEAAHELGLAIGLKNNLDQIKDLVNYFDFAVNEECFQYSECDTLKPFVDAGKAVFGIEYNLANSSFCPQANTLNFDFLKKNLSLDAWRESCR</sequence>
<evidence type="ECO:0000313" key="6">
    <source>
        <dbReference type="EMBL" id="SEF90629.1"/>
    </source>
</evidence>
<reference evidence="5" key="1">
    <citation type="submission" date="2005-08" db="EMBL/GenBank/DDBJ databases">
        <title>Complete sequence of Chromosome 1 of Nitrosospira multiformis ATCC 25196.</title>
        <authorList>
            <consortium name="US DOE Joint Genome Institute"/>
            <person name="Copeland A."/>
            <person name="Lucas S."/>
            <person name="Lapidus A."/>
            <person name="Barry K."/>
            <person name="Detter J.C."/>
            <person name="Glavina T."/>
            <person name="Hammon N."/>
            <person name="Israni S."/>
            <person name="Pitluck S."/>
            <person name="Chain P."/>
            <person name="Malfatti S."/>
            <person name="Shin M."/>
            <person name="Vergez L."/>
            <person name="Schmutz J."/>
            <person name="Larimer F."/>
            <person name="Land M."/>
            <person name="Hauser L."/>
            <person name="Kyrpides N."/>
            <person name="Lykidis A."/>
            <person name="Richardson P."/>
        </authorList>
    </citation>
    <scope>NUCLEOTIDE SEQUENCE</scope>
    <source>
        <strain evidence="5">ATCC 25196</strain>
    </source>
</reference>
<dbReference type="PANTHER" id="PTHR35273:SF2">
    <property type="entry name" value="ALPHA-GALACTOSIDASE"/>
    <property type="match status" value="1"/>
</dbReference>
<dbReference type="SUPFAM" id="SSF51445">
    <property type="entry name" value="(Trans)glycosidases"/>
    <property type="match status" value="1"/>
</dbReference>
<dbReference type="InterPro" id="IPR013785">
    <property type="entry name" value="Aldolase_TIM"/>
</dbReference>
<dbReference type="InterPro" id="IPR049922">
    <property type="entry name" value="GH114_assoc"/>
</dbReference>
<feature type="transmembrane region" description="Helical" evidence="2">
    <location>
        <begin position="53"/>
        <end position="71"/>
    </location>
</feature>
<dbReference type="HOGENOM" id="CLU_511799_0_0_4"/>
<dbReference type="Pfam" id="PF03537">
    <property type="entry name" value="Glyco_hydro_114"/>
    <property type="match status" value="1"/>
</dbReference>
<dbReference type="CAZy" id="GH114">
    <property type="family name" value="Glycoside Hydrolase Family 114"/>
</dbReference>
<feature type="region of interest" description="Disordered" evidence="1">
    <location>
        <begin position="225"/>
        <end position="251"/>
    </location>
</feature>
<protein>
    <submittedName>
        <fullName evidence="5">Uncharacterized protein</fullName>
    </submittedName>
</protein>
<evidence type="ECO:0000259" key="3">
    <source>
        <dbReference type="Pfam" id="PF03537"/>
    </source>
</evidence>
<dbReference type="RefSeq" id="WP_011381728.1">
    <property type="nucleotide sequence ID" value="NC_007614.1"/>
</dbReference>
<reference evidence="7" key="2">
    <citation type="submission" date="2005-08" db="EMBL/GenBank/DDBJ databases">
        <title>Complete sequence of chromosome 1 of Nitrosospira multiformis ATCC 25196.</title>
        <authorList>
            <person name="Copeland A."/>
            <person name="Lucas S."/>
            <person name="Lapidus A."/>
            <person name="Barry K."/>
            <person name="Detter J.C."/>
            <person name="Glavina T."/>
            <person name="Hammon N."/>
            <person name="Israni S."/>
            <person name="Pitluck S."/>
            <person name="Chain P."/>
            <person name="Malfatti S."/>
            <person name="Shin M."/>
            <person name="Vergez L."/>
            <person name="Schmutz J."/>
            <person name="Larimer F."/>
            <person name="Land M."/>
            <person name="Hauser L."/>
            <person name="Kyrpides N."/>
            <person name="Lykidis A."/>
            <person name="Richardson P."/>
        </authorList>
    </citation>
    <scope>NUCLEOTIDE SEQUENCE [LARGE SCALE GENOMIC DNA]</scope>
    <source>
        <strain evidence="7">ATCC 25196 / NCIMB 11849 / C 71</strain>
    </source>
</reference>
<reference evidence="5 7" key="3">
    <citation type="journal article" date="2008" name="Appl. Environ. Microbiol.">
        <title>Complete genome sequence of Nitrosospira multiformis, an ammonia-oxidizing bacterium from the soil environment.</title>
        <authorList>
            <person name="Norton J.M."/>
            <person name="Klotz M.G."/>
            <person name="Stein L.Y."/>
            <person name="Arp D.J."/>
            <person name="Bottomley P.J."/>
            <person name="Chain P.S."/>
            <person name="Hauser L.J."/>
            <person name="Land M.L."/>
            <person name="Larimer F.W."/>
            <person name="Shin M.W."/>
            <person name="Starkenburg S.R."/>
        </authorList>
    </citation>
    <scope>NUCLEOTIDE SEQUENCE [LARGE SCALE GENOMIC DNA]</scope>
    <source>
        <strain evidence="5">ATCC 25196</strain>
        <strain evidence="7">ATCC 25196 / NCIMB 11849 / C 71</strain>
    </source>
</reference>
<keyword evidence="7" id="KW-1185">Reference proteome</keyword>
<evidence type="ECO:0000313" key="8">
    <source>
        <dbReference type="Proteomes" id="UP000236751"/>
    </source>
</evidence>
<keyword evidence="2" id="KW-1133">Transmembrane helix</keyword>